<dbReference type="RefSeq" id="WP_183843129.1">
    <property type="nucleotide sequence ID" value="NZ_JACIHU010000009.1"/>
</dbReference>
<dbReference type="EMBL" id="JACIHU010000009">
    <property type="protein sequence ID" value="MBB4481449.1"/>
    <property type="molecule type" value="Genomic_DNA"/>
</dbReference>
<evidence type="ECO:0000313" key="2">
    <source>
        <dbReference type="EMBL" id="MBB4537278.1"/>
    </source>
</evidence>
<dbReference type="AlphaFoldDB" id="A0A7W6Y8R6"/>
<proteinExistence type="predicted"/>
<evidence type="ECO:0000313" key="3">
    <source>
        <dbReference type="Proteomes" id="UP000523431"/>
    </source>
</evidence>
<dbReference type="Proteomes" id="UP000523431">
    <property type="component" value="Unassembled WGS sequence"/>
</dbReference>
<evidence type="ECO:0000313" key="1">
    <source>
        <dbReference type="EMBL" id="MBB4481449.1"/>
    </source>
</evidence>
<dbReference type="Proteomes" id="UP000557344">
    <property type="component" value="Unassembled WGS sequence"/>
</dbReference>
<sequence length="102" mass="11041">MVDQISLSGLSEESWRAVIEALAAAGWSVRKGGGLDFSWAAVERDGMRIDMEYDAWQEGEMVFAKADVSIISGDLPAQLLAKLEIGRSLVDAAPDGERTRIS</sequence>
<evidence type="ECO:0000313" key="4">
    <source>
        <dbReference type="Proteomes" id="UP000557344"/>
    </source>
</evidence>
<gene>
    <name evidence="1" type="ORF">GGE46_004047</name>
    <name evidence="2" type="ORF">GGE57_004044</name>
</gene>
<reference evidence="3 4" key="1">
    <citation type="submission" date="2020-08" db="EMBL/GenBank/DDBJ databases">
        <title>Genomic Encyclopedia of Type Strains, Phase IV (KMG-V): Genome sequencing to study the core and pangenomes of soil and plant-associated prokaryotes.</title>
        <authorList>
            <person name="Whitman W."/>
        </authorList>
    </citation>
    <scope>NUCLEOTIDE SEQUENCE [LARGE SCALE GENOMIC DNA]</scope>
    <source>
        <strain evidence="1 4">SEMIA 471</strain>
        <strain evidence="2 3">SEMIA 489</strain>
    </source>
</reference>
<protein>
    <submittedName>
        <fullName evidence="1">Uncharacterized protein</fullName>
    </submittedName>
</protein>
<organism evidence="1 4">
    <name type="scientific">Rhizobium etli</name>
    <dbReference type="NCBI Taxonomy" id="29449"/>
    <lineage>
        <taxon>Bacteria</taxon>
        <taxon>Pseudomonadati</taxon>
        <taxon>Pseudomonadota</taxon>
        <taxon>Alphaproteobacteria</taxon>
        <taxon>Hyphomicrobiales</taxon>
        <taxon>Rhizobiaceae</taxon>
        <taxon>Rhizobium/Agrobacterium group</taxon>
        <taxon>Rhizobium</taxon>
    </lineage>
</organism>
<accession>A0A7W6Y8R6</accession>
<dbReference type="EMBL" id="JACIID010000009">
    <property type="protein sequence ID" value="MBB4537278.1"/>
    <property type="molecule type" value="Genomic_DNA"/>
</dbReference>
<comment type="caution">
    <text evidence="1">The sequence shown here is derived from an EMBL/GenBank/DDBJ whole genome shotgun (WGS) entry which is preliminary data.</text>
</comment>
<name>A0A7W6Y8R6_RHIET</name>